<evidence type="ECO:0000313" key="6">
    <source>
        <dbReference type="EMBL" id="SEM22055.1"/>
    </source>
</evidence>
<sequence>MTNWSSMHERVAAYLRTRRALGFALTIEGQQLERFAHFAEQRAHQGPLTLALAVDWANASLTPEGLGPARRLETLRPFAKYCQLFEPQTEVPPARLFGQAHRRLPPHIYSSQELRQLLAATAALSPTEGLRPVTMHTLLGFLAATGLRPGEALRLQDGDVDLERGVVEVRKSKFRKSRLVPLHASTTAALAEYLSLRQRCLGLAQASGFFLFDNARPITGDQARYAFQRIRQQLGWDKPETGPLPRLYDLRHTFACQCLLRWYAEGVDIHRMLPQLSTYMGHCRVSDTYWYLTGIPALMAIAAERFEQAAATSEEKQP</sequence>
<dbReference type="InterPro" id="IPR002104">
    <property type="entry name" value="Integrase_catalytic"/>
</dbReference>
<dbReference type="AlphaFoldDB" id="A0A1H7WLP7"/>
<feature type="domain" description="Tyr recombinase" evidence="5">
    <location>
        <begin position="103"/>
        <end position="304"/>
    </location>
</feature>
<accession>A0A1H7WLP7</accession>
<comment type="similarity">
    <text evidence="1">Belongs to the 'phage' integrase family.</text>
</comment>
<evidence type="ECO:0000256" key="4">
    <source>
        <dbReference type="ARBA" id="ARBA00023172"/>
    </source>
</evidence>
<dbReference type="OrthoDB" id="9801717at2"/>
<dbReference type="InterPro" id="IPR050090">
    <property type="entry name" value="Tyrosine_recombinase_XerCD"/>
</dbReference>
<keyword evidence="4" id="KW-0233">DNA recombination</keyword>
<evidence type="ECO:0000313" key="7">
    <source>
        <dbReference type="Proteomes" id="UP000198807"/>
    </source>
</evidence>
<evidence type="ECO:0000256" key="2">
    <source>
        <dbReference type="ARBA" id="ARBA00022908"/>
    </source>
</evidence>
<protein>
    <submittedName>
        <fullName evidence="6">Site-specific recombinase XerD</fullName>
    </submittedName>
</protein>
<keyword evidence="3" id="KW-0238">DNA-binding</keyword>
<proteinExistence type="inferred from homology"/>
<dbReference type="Proteomes" id="UP000198807">
    <property type="component" value="Unassembled WGS sequence"/>
</dbReference>
<dbReference type="PANTHER" id="PTHR30349">
    <property type="entry name" value="PHAGE INTEGRASE-RELATED"/>
    <property type="match status" value="1"/>
</dbReference>
<dbReference type="SUPFAM" id="SSF56349">
    <property type="entry name" value="DNA breaking-rejoining enzymes"/>
    <property type="match status" value="1"/>
</dbReference>
<evidence type="ECO:0000256" key="3">
    <source>
        <dbReference type="ARBA" id="ARBA00023125"/>
    </source>
</evidence>
<dbReference type="EMBL" id="FOBC01000035">
    <property type="protein sequence ID" value="SEM22055.1"/>
    <property type="molecule type" value="Genomic_DNA"/>
</dbReference>
<dbReference type="RefSeq" id="WP_089715923.1">
    <property type="nucleotide sequence ID" value="NZ_FOBC01000035.1"/>
</dbReference>
<dbReference type="Gene3D" id="1.10.443.10">
    <property type="entry name" value="Intergrase catalytic core"/>
    <property type="match status" value="1"/>
</dbReference>
<dbReference type="GO" id="GO:0006310">
    <property type="term" value="P:DNA recombination"/>
    <property type="evidence" value="ECO:0007669"/>
    <property type="project" value="UniProtKB-KW"/>
</dbReference>
<reference evidence="7" key="1">
    <citation type="submission" date="2016-10" db="EMBL/GenBank/DDBJ databases">
        <authorList>
            <person name="Varghese N."/>
            <person name="Submissions S."/>
        </authorList>
    </citation>
    <scope>NUCLEOTIDE SEQUENCE [LARGE SCALE GENOMIC DNA]</scope>
    <source>
        <strain evidence="7">CGMCC 1.9150</strain>
    </source>
</reference>
<dbReference type="PROSITE" id="PS51898">
    <property type="entry name" value="TYR_RECOMBINASE"/>
    <property type="match status" value="1"/>
</dbReference>
<name>A0A1H7WLP7_9GAMM</name>
<dbReference type="GO" id="GO:0003677">
    <property type="term" value="F:DNA binding"/>
    <property type="evidence" value="ECO:0007669"/>
    <property type="project" value="UniProtKB-KW"/>
</dbReference>
<organism evidence="6 7">
    <name type="scientific">Halomonas daqiaonensis</name>
    <dbReference type="NCBI Taxonomy" id="650850"/>
    <lineage>
        <taxon>Bacteria</taxon>
        <taxon>Pseudomonadati</taxon>
        <taxon>Pseudomonadota</taxon>
        <taxon>Gammaproteobacteria</taxon>
        <taxon>Oceanospirillales</taxon>
        <taxon>Halomonadaceae</taxon>
        <taxon>Halomonas</taxon>
    </lineage>
</organism>
<evidence type="ECO:0000256" key="1">
    <source>
        <dbReference type="ARBA" id="ARBA00008857"/>
    </source>
</evidence>
<keyword evidence="7" id="KW-1185">Reference proteome</keyword>
<evidence type="ECO:0000259" key="5">
    <source>
        <dbReference type="PROSITE" id="PS51898"/>
    </source>
</evidence>
<dbReference type="InterPro" id="IPR013762">
    <property type="entry name" value="Integrase-like_cat_sf"/>
</dbReference>
<gene>
    <name evidence="6" type="ORF">SAMN04488129_1358</name>
</gene>
<dbReference type="PANTHER" id="PTHR30349:SF41">
    <property type="entry name" value="INTEGRASE_RECOMBINASE PROTEIN MJ0367-RELATED"/>
    <property type="match status" value="1"/>
</dbReference>
<dbReference type="InterPro" id="IPR011010">
    <property type="entry name" value="DNA_brk_join_enz"/>
</dbReference>
<dbReference type="Pfam" id="PF00589">
    <property type="entry name" value="Phage_integrase"/>
    <property type="match status" value="1"/>
</dbReference>
<dbReference type="STRING" id="650850.SAMN04488129_1358"/>
<dbReference type="GO" id="GO:0015074">
    <property type="term" value="P:DNA integration"/>
    <property type="evidence" value="ECO:0007669"/>
    <property type="project" value="UniProtKB-KW"/>
</dbReference>
<keyword evidence="2" id="KW-0229">DNA integration</keyword>